<evidence type="ECO:0000313" key="5">
    <source>
        <dbReference type="Proteomes" id="UP000240987"/>
    </source>
</evidence>
<dbReference type="Pfam" id="PF13505">
    <property type="entry name" value="OMP_b-brl"/>
    <property type="match status" value="1"/>
</dbReference>
<name>A0A2T3JHG3_9GAMM</name>
<dbReference type="InterPro" id="IPR027385">
    <property type="entry name" value="Beta-barrel_OMP"/>
</dbReference>
<dbReference type="AlphaFoldDB" id="A0A2T3JHG3"/>
<dbReference type="Proteomes" id="UP000240987">
    <property type="component" value="Unassembled WGS sequence"/>
</dbReference>
<dbReference type="Gene3D" id="2.40.160.20">
    <property type="match status" value="1"/>
</dbReference>
<feature type="domain" description="Outer membrane protein beta-barrel" evidence="3">
    <location>
        <begin position="7"/>
        <end position="187"/>
    </location>
</feature>
<comment type="caution">
    <text evidence="4">The sequence shown here is derived from an EMBL/GenBank/DDBJ whole genome shotgun (WGS) entry which is preliminary data.</text>
</comment>
<sequence>MKNYIAAIAIISSVSTSAIANESLSFDEMNIRSSIGYTTMDYSNTDNKGFNLSVGTDINEYVGTSLRFAYSNGNKNLPSGDGETTFKTETTTYQLGLMAELGKTFEFGDNQKIKPYIPVGVLVHRDFSQFAEHNHNSTDVLLTTGVGVMYEPVDRFFVSAEALVWSNNTHNDSNGIDQVNFNVGYRF</sequence>
<dbReference type="EMBL" id="PYMJ01000010">
    <property type="protein sequence ID" value="PSU48293.1"/>
    <property type="molecule type" value="Genomic_DNA"/>
</dbReference>
<dbReference type="InterPro" id="IPR011250">
    <property type="entry name" value="OMP/PagP_B-barrel"/>
</dbReference>
<keyword evidence="1 2" id="KW-0732">Signal</keyword>
<accession>A0A2T3JHG3</accession>
<evidence type="ECO:0000313" key="4">
    <source>
        <dbReference type="EMBL" id="PSU48293.1"/>
    </source>
</evidence>
<reference evidence="4 5" key="1">
    <citation type="submission" date="2018-01" db="EMBL/GenBank/DDBJ databases">
        <title>Whole genome sequencing of Histamine producing bacteria.</title>
        <authorList>
            <person name="Butler K."/>
        </authorList>
    </citation>
    <scope>NUCLEOTIDE SEQUENCE [LARGE SCALE GENOMIC DNA]</scope>
    <source>
        <strain evidence="4 5">JCM 12947</strain>
    </source>
</reference>
<gene>
    <name evidence="4" type="ORF">C9J12_11800</name>
</gene>
<evidence type="ECO:0000256" key="2">
    <source>
        <dbReference type="SAM" id="SignalP"/>
    </source>
</evidence>
<organism evidence="4 5">
    <name type="scientific">Photobacterium frigidiphilum</name>
    <dbReference type="NCBI Taxonomy" id="264736"/>
    <lineage>
        <taxon>Bacteria</taxon>
        <taxon>Pseudomonadati</taxon>
        <taxon>Pseudomonadota</taxon>
        <taxon>Gammaproteobacteria</taxon>
        <taxon>Vibrionales</taxon>
        <taxon>Vibrionaceae</taxon>
        <taxon>Photobacterium</taxon>
    </lineage>
</organism>
<protein>
    <recommendedName>
        <fullName evidence="3">Outer membrane protein beta-barrel domain-containing protein</fullName>
    </recommendedName>
</protein>
<feature type="chain" id="PRO_5015642336" description="Outer membrane protein beta-barrel domain-containing protein" evidence="2">
    <location>
        <begin position="21"/>
        <end position="187"/>
    </location>
</feature>
<feature type="signal peptide" evidence="2">
    <location>
        <begin position="1"/>
        <end position="20"/>
    </location>
</feature>
<dbReference type="SUPFAM" id="SSF56925">
    <property type="entry name" value="OMPA-like"/>
    <property type="match status" value="1"/>
</dbReference>
<keyword evidence="5" id="KW-1185">Reference proteome</keyword>
<evidence type="ECO:0000259" key="3">
    <source>
        <dbReference type="Pfam" id="PF13505"/>
    </source>
</evidence>
<proteinExistence type="predicted"/>
<dbReference type="RefSeq" id="WP_107242900.1">
    <property type="nucleotide sequence ID" value="NZ_PYMJ01000010.1"/>
</dbReference>
<evidence type="ECO:0000256" key="1">
    <source>
        <dbReference type="ARBA" id="ARBA00022729"/>
    </source>
</evidence>